<dbReference type="EC" id="2.7.13.3" evidence="2"/>
<evidence type="ECO:0000256" key="4">
    <source>
        <dbReference type="ARBA" id="ARBA00022679"/>
    </source>
</evidence>
<proteinExistence type="predicted"/>
<dbReference type="InterPro" id="IPR000014">
    <property type="entry name" value="PAS"/>
</dbReference>
<dbReference type="PROSITE" id="PS50112">
    <property type="entry name" value="PAS"/>
    <property type="match status" value="1"/>
</dbReference>
<feature type="domain" description="Histidine kinase" evidence="7">
    <location>
        <begin position="137"/>
        <end position="351"/>
    </location>
</feature>
<dbReference type="InterPro" id="IPR036890">
    <property type="entry name" value="HATPase_C_sf"/>
</dbReference>
<dbReference type="InterPro" id="IPR050736">
    <property type="entry name" value="Sensor_HK_Regulatory"/>
</dbReference>
<keyword evidence="5 9" id="KW-0418">Kinase</keyword>
<evidence type="ECO:0000313" key="12">
    <source>
        <dbReference type="Proteomes" id="UP000231702"/>
    </source>
</evidence>
<reference evidence="10 11" key="1">
    <citation type="submission" date="2017-09" db="EMBL/GenBank/DDBJ databases">
        <authorList>
            <person name="Ehlers B."/>
            <person name="Leendertz F.H."/>
        </authorList>
    </citation>
    <scope>NUCLEOTIDE SEQUENCE [LARGE SCALE GENOMIC DNA]</scope>
    <source>
        <strain evidence="10 11">CGMCC 1.12662</strain>
    </source>
</reference>
<gene>
    <name evidence="9" type="ORF">CVM39_03540</name>
    <name evidence="10" type="ORF">SAMN06297129_1653</name>
</gene>
<keyword evidence="3" id="KW-0597">Phosphoprotein</keyword>
<dbReference type="InterPro" id="IPR004358">
    <property type="entry name" value="Sig_transdc_His_kin-like_C"/>
</dbReference>
<dbReference type="RefSeq" id="WP_097145418.1">
    <property type="nucleotide sequence ID" value="NZ_OBEA01000003.1"/>
</dbReference>
<dbReference type="Gene3D" id="1.10.287.130">
    <property type="match status" value="1"/>
</dbReference>
<dbReference type="SUPFAM" id="SSF47384">
    <property type="entry name" value="Homodimeric domain of signal transducing histidine kinase"/>
    <property type="match status" value="1"/>
</dbReference>
<keyword evidence="12" id="KW-1185">Reference proteome</keyword>
<dbReference type="EMBL" id="OBEA01000003">
    <property type="protein sequence ID" value="SNY49987.1"/>
    <property type="molecule type" value="Genomic_DNA"/>
</dbReference>
<comment type="catalytic activity">
    <reaction evidence="1">
        <text>ATP + protein L-histidine = ADP + protein N-phospho-L-histidine.</text>
        <dbReference type="EC" id="2.7.13.3"/>
    </reaction>
</comment>
<dbReference type="SUPFAM" id="SSF55874">
    <property type="entry name" value="ATPase domain of HSP90 chaperone/DNA topoisomerase II/histidine kinase"/>
    <property type="match status" value="1"/>
</dbReference>
<dbReference type="InterPro" id="IPR003594">
    <property type="entry name" value="HATPase_dom"/>
</dbReference>
<organism evidence="10 11">
    <name type="scientific">Pseudooceanicola antarcticus</name>
    <dbReference type="NCBI Taxonomy" id="1247613"/>
    <lineage>
        <taxon>Bacteria</taxon>
        <taxon>Pseudomonadati</taxon>
        <taxon>Pseudomonadota</taxon>
        <taxon>Alphaproteobacteria</taxon>
        <taxon>Rhodobacterales</taxon>
        <taxon>Paracoccaceae</taxon>
        <taxon>Pseudooceanicola</taxon>
    </lineage>
</organism>
<evidence type="ECO:0000256" key="2">
    <source>
        <dbReference type="ARBA" id="ARBA00012438"/>
    </source>
</evidence>
<keyword evidence="4" id="KW-0808">Transferase</keyword>
<dbReference type="Pfam" id="PF08448">
    <property type="entry name" value="PAS_4"/>
    <property type="match status" value="1"/>
</dbReference>
<dbReference type="PRINTS" id="PR00344">
    <property type="entry name" value="BCTRLSENSOR"/>
</dbReference>
<evidence type="ECO:0000256" key="5">
    <source>
        <dbReference type="ARBA" id="ARBA00022777"/>
    </source>
</evidence>
<dbReference type="Proteomes" id="UP000231655">
    <property type="component" value="Unassembled WGS sequence"/>
</dbReference>
<evidence type="ECO:0000256" key="1">
    <source>
        <dbReference type="ARBA" id="ARBA00000085"/>
    </source>
</evidence>
<dbReference type="Gene3D" id="3.30.450.20">
    <property type="entry name" value="PAS domain"/>
    <property type="match status" value="1"/>
</dbReference>
<evidence type="ECO:0000259" key="7">
    <source>
        <dbReference type="PROSITE" id="PS50109"/>
    </source>
</evidence>
<dbReference type="SMART" id="SM00387">
    <property type="entry name" value="HATPase_c"/>
    <property type="match status" value="1"/>
</dbReference>
<name>A0A285IQL5_9RHOB</name>
<dbReference type="InterPro" id="IPR035965">
    <property type="entry name" value="PAS-like_dom_sf"/>
</dbReference>
<dbReference type="AlphaFoldDB" id="A0A285IQL5"/>
<evidence type="ECO:0000256" key="6">
    <source>
        <dbReference type="ARBA" id="ARBA00023012"/>
    </source>
</evidence>
<dbReference type="InterPro" id="IPR036097">
    <property type="entry name" value="HisK_dim/P_sf"/>
</dbReference>
<dbReference type="InterPro" id="IPR013656">
    <property type="entry name" value="PAS_4"/>
</dbReference>
<evidence type="ECO:0000259" key="8">
    <source>
        <dbReference type="PROSITE" id="PS50112"/>
    </source>
</evidence>
<evidence type="ECO:0000313" key="10">
    <source>
        <dbReference type="EMBL" id="SNY49987.1"/>
    </source>
</evidence>
<evidence type="ECO:0000256" key="3">
    <source>
        <dbReference type="ARBA" id="ARBA00022553"/>
    </source>
</evidence>
<dbReference type="SMART" id="SM00091">
    <property type="entry name" value="PAS"/>
    <property type="match status" value="1"/>
</dbReference>
<dbReference type="Gene3D" id="3.30.565.10">
    <property type="entry name" value="Histidine kinase-like ATPase, C-terminal domain"/>
    <property type="match status" value="1"/>
</dbReference>
<dbReference type="PANTHER" id="PTHR43711:SF1">
    <property type="entry name" value="HISTIDINE KINASE 1"/>
    <property type="match status" value="1"/>
</dbReference>
<dbReference type="CDD" id="cd00082">
    <property type="entry name" value="HisKA"/>
    <property type="match status" value="1"/>
</dbReference>
<dbReference type="Proteomes" id="UP000231702">
    <property type="component" value="Unassembled WGS sequence"/>
</dbReference>
<dbReference type="InterPro" id="IPR005467">
    <property type="entry name" value="His_kinase_dom"/>
</dbReference>
<dbReference type="GO" id="GO:0000155">
    <property type="term" value="F:phosphorelay sensor kinase activity"/>
    <property type="evidence" value="ECO:0007669"/>
    <property type="project" value="InterPro"/>
</dbReference>
<dbReference type="EMBL" id="PGTD01000009">
    <property type="protein sequence ID" value="PJE31438.1"/>
    <property type="molecule type" value="Genomic_DNA"/>
</dbReference>
<sequence length="351" mass="39296">MLNEDQVASATWRITPDPMCILDRDGRFASLNPAWQKVLGWTRDQMVGHAFQEFLHPDDLVRSEEAFAEVLQGRPVLRFENRYRTTEGDYRWLSWVAVPENDSFVCTVRDVTEEKIRERLLEEQRKEALLHKQILAILGHDLRNPLASVTAGVRMLSRQEQTTAGAHLLRNMAASSMRMAELIENLMDLTRIQLGQGIVVTRGEVSDLKQSLEHVIHEIEAARDNVTVELNCQLSAPVNIDGPRMMQVVSNLLGNAVTHGSAGTPIQLIVDQTETLLTIAVCNSGHPIPQESWETLFQPFFRKPAIEGRTSPQGLGLGLYICQQIVSAHGGEIKVTSDEEETCFTVEIPGI</sequence>
<dbReference type="Pfam" id="PF02518">
    <property type="entry name" value="HATPase_c"/>
    <property type="match status" value="1"/>
</dbReference>
<protein>
    <recommendedName>
        <fullName evidence="2">histidine kinase</fullName>
        <ecNumber evidence="2">2.7.13.3</ecNumber>
    </recommendedName>
</protein>
<dbReference type="PROSITE" id="PS50109">
    <property type="entry name" value="HIS_KIN"/>
    <property type="match status" value="1"/>
</dbReference>
<dbReference type="CDD" id="cd00075">
    <property type="entry name" value="HATPase"/>
    <property type="match status" value="1"/>
</dbReference>
<feature type="domain" description="PAS" evidence="8">
    <location>
        <begin position="15"/>
        <end position="74"/>
    </location>
</feature>
<dbReference type="OrthoDB" id="9795133at2"/>
<dbReference type="NCBIfam" id="TIGR00229">
    <property type="entry name" value="sensory_box"/>
    <property type="match status" value="1"/>
</dbReference>
<keyword evidence="6" id="KW-0902">Two-component regulatory system</keyword>
<dbReference type="SUPFAM" id="SSF55785">
    <property type="entry name" value="PYP-like sensor domain (PAS domain)"/>
    <property type="match status" value="1"/>
</dbReference>
<accession>A0A285IQL5</accession>
<dbReference type="InterPro" id="IPR003661">
    <property type="entry name" value="HisK_dim/P_dom"/>
</dbReference>
<evidence type="ECO:0000313" key="11">
    <source>
        <dbReference type="Proteomes" id="UP000231655"/>
    </source>
</evidence>
<dbReference type="PANTHER" id="PTHR43711">
    <property type="entry name" value="TWO-COMPONENT HISTIDINE KINASE"/>
    <property type="match status" value="1"/>
</dbReference>
<reference evidence="9 12" key="2">
    <citation type="journal article" date="2018" name="Int. J. Syst. Evol. Microbiol.">
        <title>Pseudooceanicola lipolyticus sp. nov., a marine alphaproteobacterium, reclassification of Oceanicola flagellatus as Pseudooceanicola flagellatus comb. nov. and emended description of the genus Pseudooceanicola.</title>
        <authorList>
            <person name="Huang M.-M."/>
            <person name="Guo L.-L."/>
            <person name="Wu Y.-H."/>
            <person name="Lai Q.-L."/>
            <person name="Shao Z.-Z."/>
            <person name="Wang C.-S."/>
            <person name="Wu M."/>
            <person name="Xu X.-W."/>
        </authorList>
    </citation>
    <scope>NUCLEOTIDE SEQUENCE [LARGE SCALE GENOMIC DNA]</scope>
    <source>
        <strain evidence="9 12">Ar-45</strain>
    </source>
</reference>
<dbReference type="Pfam" id="PF00512">
    <property type="entry name" value="HisKA"/>
    <property type="match status" value="1"/>
</dbReference>
<evidence type="ECO:0000313" key="9">
    <source>
        <dbReference type="EMBL" id="PJE31438.1"/>
    </source>
</evidence>
<dbReference type="CDD" id="cd00130">
    <property type="entry name" value="PAS"/>
    <property type="match status" value="1"/>
</dbReference>
<dbReference type="SMART" id="SM00388">
    <property type="entry name" value="HisKA"/>
    <property type="match status" value="1"/>
</dbReference>